<dbReference type="Pfam" id="PF13642">
    <property type="entry name" value="DUF4144"/>
    <property type="match status" value="1"/>
</dbReference>
<dbReference type="RefSeq" id="WP_062665137.1">
    <property type="nucleotide sequence ID" value="NZ_FIZX01000002.1"/>
</dbReference>
<dbReference type="InterPro" id="IPR025284">
    <property type="entry name" value="DUF4144"/>
</dbReference>
<protein>
    <submittedName>
        <fullName evidence="1">Uncharacterized protein</fullName>
    </submittedName>
</protein>
<reference evidence="2" key="1">
    <citation type="submission" date="2016-02" db="EMBL/GenBank/DDBJ databases">
        <authorList>
            <person name="Rodrigo-Torres Lidia"/>
            <person name="Arahal R.David."/>
        </authorList>
    </citation>
    <scope>NUCLEOTIDE SEQUENCE [LARGE SCALE GENOMIC DNA]</scope>
    <source>
        <strain evidence="2">CECT 9029</strain>
    </source>
</reference>
<name>A0A128F7Y0_9GAMM</name>
<gene>
    <name evidence="1" type="ORF">GCE9029_03493</name>
</gene>
<dbReference type="STRING" id="1796497.GCE9029_03493"/>
<organism evidence="1 2">
    <name type="scientific">Grimontia celer</name>
    <dbReference type="NCBI Taxonomy" id="1796497"/>
    <lineage>
        <taxon>Bacteria</taxon>
        <taxon>Pseudomonadati</taxon>
        <taxon>Pseudomonadota</taxon>
        <taxon>Gammaproteobacteria</taxon>
        <taxon>Vibrionales</taxon>
        <taxon>Vibrionaceae</taxon>
        <taxon>Grimontia</taxon>
    </lineage>
</organism>
<evidence type="ECO:0000313" key="1">
    <source>
        <dbReference type="EMBL" id="CZF82872.1"/>
    </source>
</evidence>
<keyword evidence="2" id="KW-1185">Reference proteome</keyword>
<proteinExistence type="predicted"/>
<dbReference type="Gene3D" id="2.40.10.320">
    <property type="entry name" value="Uncharacterised protein PF13642 yp_926445, N-terminal domain"/>
    <property type="match status" value="1"/>
</dbReference>
<dbReference type="OrthoDB" id="5771593at2"/>
<dbReference type="EMBL" id="FIZX01000002">
    <property type="protein sequence ID" value="CZF82872.1"/>
    <property type="molecule type" value="Genomic_DNA"/>
</dbReference>
<sequence length="110" mass="12251">MLSTPVWPAILKLDGDDELLFIANQSQFEDEATDMIFSDEDILIDSEGASFLLSMANRQISLVPHTKHFNAIEASALIQAHEFCKAEVCLTKIQFPTVREAIAALAPFKR</sequence>
<evidence type="ECO:0000313" key="2">
    <source>
        <dbReference type="Proteomes" id="UP000071641"/>
    </source>
</evidence>
<dbReference type="AlphaFoldDB" id="A0A128F7Y0"/>
<dbReference type="Proteomes" id="UP000071641">
    <property type="component" value="Unassembled WGS sequence"/>
</dbReference>
<accession>A0A128F7Y0</accession>